<dbReference type="Pfam" id="PF07683">
    <property type="entry name" value="CobW_C"/>
    <property type="match status" value="1"/>
</dbReference>
<dbReference type="InterPro" id="IPR027417">
    <property type="entry name" value="P-loop_NTPase"/>
</dbReference>
<dbReference type="PANTHER" id="PTHR43603">
    <property type="entry name" value="COBW DOMAIN-CONTAINING PROTEIN DDB_G0274527"/>
    <property type="match status" value="1"/>
</dbReference>
<dbReference type="RefSeq" id="WP_124843348.1">
    <property type="nucleotide sequence ID" value="NZ_RQZG01000004.1"/>
</dbReference>
<dbReference type="Proteomes" id="UP000280819">
    <property type="component" value="Unassembled WGS sequence"/>
</dbReference>
<proteinExistence type="predicted"/>
<dbReference type="EMBL" id="RQZG01000004">
    <property type="protein sequence ID" value="RRD05939.1"/>
    <property type="molecule type" value="Genomic_DNA"/>
</dbReference>
<dbReference type="OrthoDB" id="9808822at2"/>
<accession>A0A3P1T999</accession>
<name>A0A3P1T999_9ACTN</name>
<dbReference type="SMART" id="SM00833">
    <property type="entry name" value="CobW_C"/>
    <property type="match status" value="1"/>
</dbReference>
<organism evidence="2 3">
    <name type="scientific">Arachnia propionica</name>
    <dbReference type="NCBI Taxonomy" id="1750"/>
    <lineage>
        <taxon>Bacteria</taxon>
        <taxon>Bacillati</taxon>
        <taxon>Actinomycetota</taxon>
        <taxon>Actinomycetes</taxon>
        <taxon>Propionibacteriales</taxon>
        <taxon>Propionibacteriaceae</taxon>
        <taxon>Arachnia</taxon>
    </lineage>
</organism>
<feature type="domain" description="CobW C-terminal" evidence="1">
    <location>
        <begin position="235"/>
        <end position="326"/>
    </location>
</feature>
<gene>
    <name evidence="2" type="ORF">EII34_04435</name>
</gene>
<sequence length="354" mass="38210">MTSRIVLVAAFDQVARATATSALLFDLPDCLVIQHDLSPSGELNRRIWDTTGVLECDSVTLGHGCVSCATREDLVPTLIRILDQRTWTNVVVSLPLTAAPEAVTWQVIEAIQDGSLPAQLAAVLTVVDETTVVDDVFGDATLEDLGLTLSAHDERAAGEAVCAQMDFADVVATLGPPDEATRTALSHLLGDRPGCVIHELDADALMSRSHDFLSAQARVDPTGPHQHAAHDCNGVWTLVLSSDRPLHPGRLYEQVELIGAGRLRSRGRTWVPSRPEMVVAWDGAGGQLSIGDAGLWGDVLPHTRLVITGIDAADRGRVERAFHDILLTDWEMHNVTNWEGNDGLDLWLGAVDQE</sequence>
<dbReference type="Gene3D" id="3.40.50.300">
    <property type="entry name" value="P-loop containing nucleotide triphosphate hydrolases"/>
    <property type="match status" value="1"/>
</dbReference>
<evidence type="ECO:0000259" key="1">
    <source>
        <dbReference type="SMART" id="SM00833"/>
    </source>
</evidence>
<comment type="caution">
    <text evidence="2">The sequence shown here is derived from an EMBL/GenBank/DDBJ whole genome shotgun (WGS) entry which is preliminary data.</text>
</comment>
<dbReference type="SUPFAM" id="SSF90002">
    <property type="entry name" value="Hypothetical protein YjiA, C-terminal domain"/>
    <property type="match status" value="1"/>
</dbReference>
<dbReference type="AlphaFoldDB" id="A0A3P1T999"/>
<protein>
    <submittedName>
        <fullName evidence="2">Cobalamin biosynthesis protein CobW</fullName>
    </submittedName>
</protein>
<dbReference type="InterPro" id="IPR051927">
    <property type="entry name" value="Zn_Chap_cDPG_Synth"/>
</dbReference>
<dbReference type="Pfam" id="PF02492">
    <property type="entry name" value="cobW"/>
    <property type="match status" value="1"/>
</dbReference>
<dbReference type="InterPro" id="IPR003495">
    <property type="entry name" value="CobW/HypB/UreG_nucleotide-bd"/>
</dbReference>
<dbReference type="InterPro" id="IPR011629">
    <property type="entry name" value="CobW-like_C"/>
</dbReference>
<evidence type="ECO:0000313" key="2">
    <source>
        <dbReference type="EMBL" id="RRD05939.1"/>
    </source>
</evidence>
<dbReference type="PANTHER" id="PTHR43603:SF1">
    <property type="entry name" value="ZINC-REGULATED GTPASE METALLOPROTEIN ACTIVATOR 1"/>
    <property type="match status" value="1"/>
</dbReference>
<reference evidence="2 3" key="1">
    <citation type="submission" date="2018-11" db="EMBL/GenBank/DDBJ databases">
        <title>Genomes From Bacteria Associated with the Canine Oral Cavity: a Test Case for Automated Genome-Based Taxonomic Assignment.</title>
        <authorList>
            <person name="Coil D.A."/>
            <person name="Jospin G."/>
            <person name="Darling A.E."/>
            <person name="Wallis C."/>
            <person name="Davis I.J."/>
            <person name="Harris S."/>
            <person name="Eisen J.A."/>
            <person name="Holcombe L.J."/>
            <person name="O'Flynn C."/>
        </authorList>
    </citation>
    <scope>NUCLEOTIDE SEQUENCE [LARGE SCALE GENOMIC DNA]</scope>
    <source>
        <strain evidence="2 3">OH887_COT-365</strain>
    </source>
</reference>
<evidence type="ECO:0000313" key="3">
    <source>
        <dbReference type="Proteomes" id="UP000280819"/>
    </source>
</evidence>